<dbReference type="RefSeq" id="WP_208815526.1">
    <property type="nucleotide sequence ID" value="NZ_WVUH01000205.1"/>
</dbReference>
<evidence type="ECO:0000256" key="4">
    <source>
        <dbReference type="ARBA" id="ARBA00022692"/>
    </source>
</evidence>
<name>A0ABS3VVF6_MICEH</name>
<keyword evidence="5 7" id="KW-1133">Transmembrane helix</keyword>
<feature type="transmembrane region" description="Helical" evidence="7">
    <location>
        <begin position="63"/>
        <end position="90"/>
    </location>
</feature>
<evidence type="ECO:0000256" key="3">
    <source>
        <dbReference type="ARBA" id="ARBA00022475"/>
    </source>
</evidence>
<gene>
    <name evidence="8" type="ORF">GSF22_21355</name>
</gene>
<dbReference type="InterPro" id="IPR032808">
    <property type="entry name" value="DoxX"/>
</dbReference>
<dbReference type="InterPro" id="IPR051907">
    <property type="entry name" value="DoxX-like_oxidoreductase"/>
</dbReference>
<evidence type="ECO:0000256" key="5">
    <source>
        <dbReference type="ARBA" id="ARBA00022989"/>
    </source>
</evidence>
<feature type="transmembrane region" description="Helical" evidence="7">
    <location>
        <begin position="110"/>
        <end position="128"/>
    </location>
</feature>
<keyword evidence="6 7" id="KW-0472">Membrane</keyword>
<dbReference type="Pfam" id="PF07681">
    <property type="entry name" value="DoxX"/>
    <property type="match status" value="1"/>
</dbReference>
<keyword evidence="3" id="KW-1003">Cell membrane</keyword>
<accession>A0ABS3VVF6</accession>
<proteinExistence type="inferred from homology"/>
<dbReference type="PANTHER" id="PTHR33452:SF1">
    <property type="entry name" value="INNER MEMBRANE PROTEIN YPHA-RELATED"/>
    <property type="match status" value="1"/>
</dbReference>
<comment type="subcellular location">
    <subcellularLocation>
        <location evidence="1">Cell membrane</location>
        <topology evidence="1">Multi-pass membrane protein</topology>
    </subcellularLocation>
</comment>
<protein>
    <submittedName>
        <fullName evidence="8">DoxX family membrane protein</fullName>
    </submittedName>
</protein>
<keyword evidence="9" id="KW-1185">Reference proteome</keyword>
<evidence type="ECO:0000256" key="7">
    <source>
        <dbReference type="SAM" id="Phobius"/>
    </source>
</evidence>
<evidence type="ECO:0000313" key="9">
    <source>
        <dbReference type="Proteomes" id="UP000823521"/>
    </source>
</evidence>
<sequence length="177" mass="18159">MTELDTALLVLRVGVGILAAGHGAQKLFGWFHGPGLAGAGRFFEGVGYLPGRLLAAAAGLSEIVGGLLMALGLVTSLGATILLGTMLVAISAHWANGLWNTDRGFELPGLYALAAAAMLLAGPGRASFDYALDLPMNQPWFAPAGLIAATTGAAAIIARRAWGRDRPEQGPTRGAVR</sequence>
<reference evidence="8 9" key="1">
    <citation type="submission" date="2019-12" db="EMBL/GenBank/DDBJ databases">
        <title>Whole genome sequencing of endophytic Actinobacterium Micromonospora sp. MPMI6T.</title>
        <authorList>
            <person name="Evv R."/>
            <person name="Podile A.R."/>
        </authorList>
    </citation>
    <scope>NUCLEOTIDE SEQUENCE [LARGE SCALE GENOMIC DNA]</scope>
    <source>
        <strain evidence="8 9">MPMI6</strain>
    </source>
</reference>
<feature type="transmembrane region" description="Helical" evidence="7">
    <location>
        <begin position="140"/>
        <end position="158"/>
    </location>
</feature>
<dbReference type="Proteomes" id="UP000823521">
    <property type="component" value="Unassembled WGS sequence"/>
</dbReference>
<evidence type="ECO:0000256" key="1">
    <source>
        <dbReference type="ARBA" id="ARBA00004651"/>
    </source>
</evidence>
<comment type="similarity">
    <text evidence="2">Belongs to the DoxX family.</text>
</comment>
<evidence type="ECO:0000256" key="2">
    <source>
        <dbReference type="ARBA" id="ARBA00006679"/>
    </source>
</evidence>
<comment type="caution">
    <text evidence="8">The sequence shown here is derived from an EMBL/GenBank/DDBJ whole genome shotgun (WGS) entry which is preliminary data.</text>
</comment>
<evidence type="ECO:0000256" key="6">
    <source>
        <dbReference type="ARBA" id="ARBA00023136"/>
    </source>
</evidence>
<evidence type="ECO:0000313" key="8">
    <source>
        <dbReference type="EMBL" id="MBO4208537.1"/>
    </source>
</evidence>
<keyword evidence="4 7" id="KW-0812">Transmembrane</keyword>
<organism evidence="8 9">
    <name type="scientific">Micromonospora echinofusca</name>
    <dbReference type="NCBI Taxonomy" id="47858"/>
    <lineage>
        <taxon>Bacteria</taxon>
        <taxon>Bacillati</taxon>
        <taxon>Actinomycetota</taxon>
        <taxon>Actinomycetes</taxon>
        <taxon>Micromonosporales</taxon>
        <taxon>Micromonosporaceae</taxon>
        <taxon>Micromonospora</taxon>
    </lineage>
</organism>
<dbReference type="EMBL" id="WVUH01000205">
    <property type="protein sequence ID" value="MBO4208537.1"/>
    <property type="molecule type" value="Genomic_DNA"/>
</dbReference>
<dbReference type="PANTHER" id="PTHR33452">
    <property type="entry name" value="OXIDOREDUCTASE CATD-RELATED"/>
    <property type="match status" value="1"/>
</dbReference>